<gene>
    <name evidence="1" type="ORF">FMOSSE_LOCUS6505</name>
</gene>
<dbReference type="Proteomes" id="UP000789375">
    <property type="component" value="Unassembled WGS sequence"/>
</dbReference>
<organism evidence="1 2">
    <name type="scientific">Funneliformis mosseae</name>
    <name type="common">Endomycorrhizal fungus</name>
    <name type="synonym">Glomus mosseae</name>
    <dbReference type="NCBI Taxonomy" id="27381"/>
    <lineage>
        <taxon>Eukaryota</taxon>
        <taxon>Fungi</taxon>
        <taxon>Fungi incertae sedis</taxon>
        <taxon>Mucoromycota</taxon>
        <taxon>Glomeromycotina</taxon>
        <taxon>Glomeromycetes</taxon>
        <taxon>Glomerales</taxon>
        <taxon>Glomeraceae</taxon>
        <taxon>Funneliformis</taxon>
    </lineage>
</organism>
<proteinExistence type="predicted"/>
<keyword evidence="2" id="KW-1185">Reference proteome</keyword>
<accession>A0A9N9FPX4</accession>
<comment type="caution">
    <text evidence="1">The sequence shown here is derived from an EMBL/GenBank/DDBJ whole genome shotgun (WGS) entry which is preliminary data.</text>
</comment>
<protein>
    <submittedName>
        <fullName evidence="1">4956_t:CDS:1</fullName>
    </submittedName>
</protein>
<reference evidence="1" key="1">
    <citation type="submission" date="2021-06" db="EMBL/GenBank/DDBJ databases">
        <authorList>
            <person name="Kallberg Y."/>
            <person name="Tangrot J."/>
            <person name="Rosling A."/>
        </authorList>
    </citation>
    <scope>NUCLEOTIDE SEQUENCE</scope>
    <source>
        <strain evidence="1">87-6 pot B 2015</strain>
    </source>
</reference>
<sequence>MILGLRCLVPKSLSCKTRATKRRFYVGITMERRMKNSQRRVSDQSARNQVYDDTMEHLPEGFTKDALRKKTQRAMKIYSLFQKIGVDQITFTRDQNIFLLDNATSR</sequence>
<dbReference type="AlphaFoldDB" id="A0A9N9FPX4"/>
<name>A0A9N9FPX4_FUNMO</name>
<dbReference type="EMBL" id="CAJVPP010001375">
    <property type="protein sequence ID" value="CAG8551754.1"/>
    <property type="molecule type" value="Genomic_DNA"/>
</dbReference>
<evidence type="ECO:0000313" key="2">
    <source>
        <dbReference type="Proteomes" id="UP000789375"/>
    </source>
</evidence>
<evidence type="ECO:0000313" key="1">
    <source>
        <dbReference type="EMBL" id="CAG8551754.1"/>
    </source>
</evidence>